<dbReference type="AlphaFoldDB" id="A0AAQ0LZ53"/>
<dbReference type="SUPFAM" id="SSF52540">
    <property type="entry name" value="P-loop containing nucleoside triphosphate hydrolases"/>
    <property type="match status" value="1"/>
</dbReference>
<organism evidence="2 3">
    <name type="scientific">Staphylococcus xylosus</name>
    <dbReference type="NCBI Taxonomy" id="1288"/>
    <lineage>
        <taxon>Bacteria</taxon>
        <taxon>Bacillati</taxon>
        <taxon>Bacillota</taxon>
        <taxon>Bacilli</taxon>
        <taxon>Bacillales</taxon>
        <taxon>Staphylococcaceae</taxon>
        <taxon>Staphylococcus</taxon>
    </lineage>
</organism>
<accession>A0AAQ0LZ53</accession>
<dbReference type="Gene3D" id="3.40.50.300">
    <property type="entry name" value="P-loop containing nucleotide triphosphate hydrolases"/>
    <property type="match status" value="1"/>
</dbReference>
<evidence type="ECO:0000259" key="1">
    <source>
        <dbReference type="Pfam" id="PF13175"/>
    </source>
</evidence>
<dbReference type="InterPro" id="IPR041685">
    <property type="entry name" value="AAA_GajA/Old/RecF-like"/>
</dbReference>
<dbReference type="InterPro" id="IPR027417">
    <property type="entry name" value="P-loop_NTPase"/>
</dbReference>
<gene>
    <name evidence="2" type="ORF">BU104_07270</name>
</gene>
<evidence type="ECO:0000313" key="2">
    <source>
        <dbReference type="EMBL" id="RIM92433.1"/>
    </source>
</evidence>
<dbReference type="RefSeq" id="WP_119554958.1">
    <property type="nucleotide sequence ID" value="NZ_QXUI01000004.1"/>
</dbReference>
<evidence type="ECO:0000313" key="3">
    <source>
        <dbReference type="Proteomes" id="UP000285579"/>
    </source>
</evidence>
<feature type="domain" description="Endonuclease GajA/Old nuclease/RecF-like AAA" evidence="1">
    <location>
        <begin position="1"/>
        <end position="372"/>
    </location>
</feature>
<protein>
    <submittedName>
        <fullName evidence="2">DUF2813 domain-containing protein</fullName>
    </submittedName>
</protein>
<dbReference type="Pfam" id="PF13175">
    <property type="entry name" value="AAA_15"/>
    <property type="match status" value="1"/>
</dbReference>
<reference evidence="2 3" key="1">
    <citation type="journal article" date="2016" name="Front. Microbiol.">
        <title>Comprehensive Phylogenetic Analysis of Bovine Non-aureus Staphylococci Species Based on Whole-Genome Sequencing.</title>
        <authorList>
            <person name="Naushad S."/>
            <person name="Barkema H.W."/>
            <person name="Luby C."/>
            <person name="Condas L.A."/>
            <person name="Nobrega D.B."/>
            <person name="Carson D.A."/>
            <person name="De Buck J."/>
        </authorList>
    </citation>
    <scope>NUCLEOTIDE SEQUENCE [LARGE SCALE GENOMIC DNA]</scope>
    <source>
        <strain evidence="2 3">SNUC 1349</strain>
    </source>
</reference>
<comment type="caution">
    <text evidence="2">The sequence shown here is derived from an EMBL/GenBank/DDBJ whole genome shotgun (WGS) entry which is preliminary data.</text>
</comment>
<dbReference type="Proteomes" id="UP000285579">
    <property type="component" value="Unassembled WGS sequence"/>
</dbReference>
<dbReference type="EMBL" id="QXUI01000004">
    <property type="protein sequence ID" value="RIM92433.1"/>
    <property type="molecule type" value="Genomic_DNA"/>
</dbReference>
<sequence length="626" mass="73025">MLIKSIYLENFRGYREKTVVDFNNMTCLIGKNDIGKSTILEAMDIFFNDGKNIVKSDAMDLNIGSDSDEFYIGVIFKDFPKDFIVDTTVATTLEDEYLLNKDGFLEIKKVYKKGKNTDTYLVANYPTSSILETIHLDTNKELKEKVNKYKLIVEDKRKSSLLRKALIKEFDTLELKSKELTIDKEGTKQIWKSIERYFPLFELFQSDRKNLDQDNEIQNPMKLLIKEIIKKEMIDEKLNEIFNEIKVKTEELTELTVKKLSEMNPEISKSLETNFSAPRWESVFKFSLDTEEGVPLNKRGSGVRRLILLNFFRAEAERRQNERNVPSIIYAFEEPETSQHPHFQKMLIQAFKEILIDNNSQILITTHSPSIASMLNLEDIRYIYKDDNNVLKIEKSNTDNNILNKIAKSLGVLPNIQTNEIHKVKCVVCVEGKNDIIFLKGINKSINEFNSLIDLSSESILLIPMGGSSLQYWVNEDYLGKLNLPQFHIYDSDIGSRKEHKYEKCINILSKKERCIAIETKLREFENYIPKKVIRRKYEGIQINDNENWDTLDVAEFISKHVYNSSENRGSENWDILQEDKKKKKISKIKNQLNQITSEIEVGDLIEHKVYDEILNWHKAIKELIK</sequence>
<dbReference type="PANTHER" id="PTHR43581:SF2">
    <property type="entry name" value="EXCINUCLEASE ATPASE SUBUNIT"/>
    <property type="match status" value="1"/>
</dbReference>
<name>A0AAQ0LZ53_STAXY</name>
<proteinExistence type="predicted"/>
<dbReference type="PANTHER" id="PTHR43581">
    <property type="entry name" value="ATP/GTP PHOSPHATASE"/>
    <property type="match status" value="1"/>
</dbReference>
<dbReference type="InterPro" id="IPR051396">
    <property type="entry name" value="Bact_Antivir_Def_Nuclease"/>
</dbReference>